<organism evidence="3 4">
    <name type="scientific">Salarias fasciatus</name>
    <name type="common">Jewelled blenny</name>
    <name type="synonym">Blennius fasciatus</name>
    <dbReference type="NCBI Taxonomy" id="181472"/>
    <lineage>
        <taxon>Eukaryota</taxon>
        <taxon>Metazoa</taxon>
        <taxon>Chordata</taxon>
        <taxon>Craniata</taxon>
        <taxon>Vertebrata</taxon>
        <taxon>Euteleostomi</taxon>
        <taxon>Actinopterygii</taxon>
        <taxon>Neopterygii</taxon>
        <taxon>Teleostei</taxon>
        <taxon>Neoteleostei</taxon>
        <taxon>Acanthomorphata</taxon>
        <taxon>Ovalentaria</taxon>
        <taxon>Blenniimorphae</taxon>
        <taxon>Blenniiformes</taxon>
        <taxon>Blennioidei</taxon>
        <taxon>Blenniidae</taxon>
        <taxon>Salariinae</taxon>
        <taxon>Salarias</taxon>
    </lineage>
</organism>
<dbReference type="AlphaFoldDB" id="A0A672F7G7"/>
<dbReference type="InterPro" id="IPR050111">
    <property type="entry name" value="C-type_lectin/snaclec_domain"/>
</dbReference>
<evidence type="ECO:0000313" key="4">
    <source>
        <dbReference type="Proteomes" id="UP000472267"/>
    </source>
</evidence>
<dbReference type="SMART" id="SM00034">
    <property type="entry name" value="CLECT"/>
    <property type="match status" value="1"/>
</dbReference>
<evidence type="ECO:0000259" key="2">
    <source>
        <dbReference type="PROSITE" id="PS50041"/>
    </source>
</evidence>
<dbReference type="InterPro" id="IPR016187">
    <property type="entry name" value="CTDL_fold"/>
</dbReference>
<dbReference type="Proteomes" id="UP000472267">
    <property type="component" value="Unassembled WGS sequence"/>
</dbReference>
<dbReference type="SUPFAM" id="SSF56436">
    <property type="entry name" value="C-type lectin-like"/>
    <property type="match status" value="1"/>
</dbReference>
<dbReference type="Gene3D" id="3.10.100.10">
    <property type="entry name" value="Mannose-Binding Protein A, subunit A"/>
    <property type="match status" value="1"/>
</dbReference>
<protein>
    <recommendedName>
        <fullName evidence="2">C-type lectin domain-containing protein</fullName>
    </recommendedName>
</protein>
<keyword evidence="4" id="KW-1185">Reference proteome</keyword>
<dbReference type="PROSITE" id="PS50041">
    <property type="entry name" value="C_TYPE_LECTIN_2"/>
    <property type="match status" value="1"/>
</dbReference>
<dbReference type="PROSITE" id="PS00615">
    <property type="entry name" value="C_TYPE_LECTIN_1"/>
    <property type="match status" value="1"/>
</dbReference>
<name>A0A672F7G7_SALFA</name>
<proteinExistence type="predicted"/>
<dbReference type="CDD" id="cd00037">
    <property type="entry name" value="CLECT"/>
    <property type="match status" value="1"/>
</dbReference>
<dbReference type="InterPro" id="IPR018378">
    <property type="entry name" value="C-type_lectin_CS"/>
</dbReference>
<dbReference type="OMA" id="MESCVEW"/>
<dbReference type="Pfam" id="PF00059">
    <property type="entry name" value="Lectin_C"/>
    <property type="match status" value="1"/>
</dbReference>
<dbReference type="InterPro" id="IPR001304">
    <property type="entry name" value="C-type_lectin-like"/>
</dbReference>
<dbReference type="Ensembl" id="ENSSFAT00005002976.1">
    <property type="protein sequence ID" value="ENSSFAP00005002756.1"/>
    <property type="gene ID" value="ENSSFAG00005001934.1"/>
</dbReference>
<dbReference type="InterPro" id="IPR016186">
    <property type="entry name" value="C-type_lectin-like/link_sf"/>
</dbReference>
<reference evidence="3" key="2">
    <citation type="submission" date="2025-09" db="UniProtKB">
        <authorList>
            <consortium name="Ensembl"/>
        </authorList>
    </citation>
    <scope>IDENTIFICATION</scope>
</reference>
<reference evidence="3" key="1">
    <citation type="submission" date="2025-08" db="UniProtKB">
        <authorList>
            <consortium name="Ensembl"/>
        </authorList>
    </citation>
    <scope>IDENTIFICATION</scope>
</reference>
<accession>A0A672F7G7</accession>
<keyword evidence="1" id="KW-1015">Disulfide bond</keyword>
<dbReference type="PANTHER" id="PTHR22803">
    <property type="entry name" value="MANNOSE, PHOSPHOLIPASE, LECTIN RECEPTOR RELATED"/>
    <property type="match status" value="1"/>
</dbReference>
<evidence type="ECO:0000313" key="3">
    <source>
        <dbReference type="Ensembl" id="ENSSFAP00005002756.1"/>
    </source>
</evidence>
<sequence>MYVDQPADGFLWTQQLLKVRATFSSLLHVNTSGTSTRQQIHMESCVEWRVQSLTTVVHMWDEKEDHRASVTDSLCPPAARFFCQNGWSWYNNRCFKVINSPMTFHNAQEYCRTVGGHLASVSDWQHQNFLHRLTQGAGQTYVWLGGLYYQGRWQWADRSALYFSNWYYPYPSNPSRNPCMFLNSYKGWGNTNCLKWKSFICSVNCFCCV</sequence>
<feature type="domain" description="C-type lectin" evidence="2">
    <location>
        <begin position="90"/>
        <end position="202"/>
    </location>
</feature>
<dbReference type="InParanoid" id="A0A672F7G7"/>
<evidence type="ECO:0000256" key="1">
    <source>
        <dbReference type="ARBA" id="ARBA00023157"/>
    </source>
</evidence>